<dbReference type="PRINTS" id="PR00082">
    <property type="entry name" value="GLFDHDRGNASE"/>
</dbReference>
<name>A0A1B8H2S6_9GAMM</name>
<dbReference type="PANTHER" id="PTHR43571:SF1">
    <property type="entry name" value="NADP-SPECIFIC GLUTAMATE DEHYDROGENASE 1-RELATED"/>
    <property type="match status" value="1"/>
</dbReference>
<dbReference type="RefSeq" id="WP_067425731.1">
    <property type="nucleotide sequence ID" value="NZ_LZEX01000043.1"/>
</dbReference>
<keyword evidence="8" id="KW-0520">NAD</keyword>
<protein>
    <recommendedName>
        <fullName evidence="6">Glutamate dehydrogenase</fullName>
    </recommendedName>
</protein>
<dbReference type="InterPro" id="IPR014362">
    <property type="entry name" value="Glu_DH"/>
</dbReference>
<evidence type="ECO:0000256" key="8">
    <source>
        <dbReference type="PIRSR" id="PIRSR000185-2"/>
    </source>
</evidence>
<feature type="binding site" evidence="8">
    <location>
        <position position="379"/>
    </location>
    <ligand>
        <name>substrate</name>
    </ligand>
</feature>
<evidence type="ECO:0000256" key="6">
    <source>
        <dbReference type="PIRNR" id="PIRNR000185"/>
    </source>
</evidence>
<dbReference type="PROSITE" id="PS00074">
    <property type="entry name" value="GLFV_DEHYDROGENASE"/>
    <property type="match status" value="1"/>
</dbReference>
<evidence type="ECO:0000256" key="3">
    <source>
        <dbReference type="ARBA" id="ARBA00011643"/>
    </source>
</evidence>
<dbReference type="FunFam" id="1.10.285.10:FF:000001">
    <property type="entry name" value="Glutamate dehydrogenase"/>
    <property type="match status" value="1"/>
</dbReference>
<dbReference type="FunFam" id="3.40.50.720:FF:000030">
    <property type="entry name" value="Glutamate dehydrogenase"/>
    <property type="match status" value="1"/>
</dbReference>
<gene>
    <name evidence="12" type="ORF">AYY17_10390</name>
</gene>
<dbReference type="GO" id="GO:0000166">
    <property type="term" value="F:nucleotide binding"/>
    <property type="evidence" value="ECO:0007669"/>
    <property type="project" value="UniProtKB-KW"/>
</dbReference>
<evidence type="ECO:0000313" key="13">
    <source>
        <dbReference type="Proteomes" id="UP000092247"/>
    </source>
</evidence>
<evidence type="ECO:0000259" key="11">
    <source>
        <dbReference type="SMART" id="SM00839"/>
    </source>
</evidence>
<dbReference type="STRING" id="368603.AYY16_13050"/>
<dbReference type="SUPFAM" id="SSF53223">
    <property type="entry name" value="Aminoacid dehydrogenase-like, N-terminal domain"/>
    <property type="match status" value="1"/>
</dbReference>
<dbReference type="PIRSF" id="PIRSF000185">
    <property type="entry name" value="Glu_DH"/>
    <property type="match status" value="1"/>
</dbReference>
<comment type="subunit">
    <text evidence="3">Homohexamer.</text>
</comment>
<keyword evidence="8" id="KW-0547">Nucleotide-binding</keyword>
<dbReference type="GO" id="GO:0005829">
    <property type="term" value="C:cytosol"/>
    <property type="evidence" value="ECO:0007669"/>
    <property type="project" value="TreeGrafter"/>
</dbReference>
<evidence type="ECO:0000256" key="9">
    <source>
        <dbReference type="PIRSR" id="PIRSR000185-3"/>
    </source>
</evidence>
<evidence type="ECO:0000313" key="12">
    <source>
        <dbReference type="EMBL" id="OBU03384.1"/>
    </source>
</evidence>
<proteinExistence type="inferred from homology"/>
<dbReference type="InterPro" id="IPR006095">
    <property type="entry name" value="Glu/Leu/Phe/Val/Trp_DH"/>
</dbReference>
<feature type="domain" description="Glutamate/phenylalanine/leucine/valine/L-tryptophan dehydrogenase C-terminal" evidence="11">
    <location>
        <begin position="204"/>
        <end position="444"/>
    </location>
</feature>
<comment type="catalytic activity">
    <reaction evidence="5">
        <text>L-glutamate + NADP(+) + H2O = 2-oxoglutarate + NH4(+) + NADPH + H(+)</text>
        <dbReference type="Rhea" id="RHEA:11612"/>
        <dbReference type="ChEBI" id="CHEBI:15377"/>
        <dbReference type="ChEBI" id="CHEBI:15378"/>
        <dbReference type="ChEBI" id="CHEBI:16810"/>
        <dbReference type="ChEBI" id="CHEBI:28938"/>
        <dbReference type="ChEBI" id="CHEBI:29985"/>
        <dbReference type="ChEBI" id="CHEBI:57783"/>
        <dbReference type="ChEBI" id="CHEBI:58349"/>
        <dbReference type="EC" id="1.4.1.4"/>
    </reaction>
</comment>
<evidence type="ECO:0000256" key="4">
    <source>
        <dbReference type="ARBA" id="ARBA00023002"/>
    </source>
</evidence>
<sequence length="446" mass="48562">MSNFISLETFLESVQRRDPSQPEFLQAVREVFSTLWPFLGNNPQYRDQNLLARLVEPERVIQFRVTWVDDQNQVQVNRAWRVQFSSAIGPYKGGMRFHPSVNLSILKFLGFEQTLKNALTTLPMGGGKGGSDFDPKGKSQSEVMRFCQALMTELYRHLGPDTDVPAGDIGVGGREVGYMAGMMKKLSNNTSCVFTGKGLSFGGSLIRPEATGYGLVYFTQAMLERHGMSFEGMQVSVSGSGNVALFTIEKCLSLGAKVITASDSGGTVVDKDGFTTEKLARLTEIKNRYGRVEEYAREFGLVYLKDQTPWAVPVDIALPCATQNELDLADAQVLIKNGVKAVAEGANMPTTIPATDAFLAANVLFAPGKAANAGGVATSGLEMSQNSVRLSWKTEEVDARLHHIMLDIHNACVQYGSEEKQTNYVQGANIAGFVKVADAMLAQGVL</sequence>
<feature type="active site" description="Proton donor" evidence="7">
    <location>
        <position position="128"/>
    </location>
</feature>
<dbReference type="Gene3D" id="1.10.285.10">
    <property type="entry name" value="Glutamate Dehydrogenase, chain A, domain 3"/>
    <property type="match status" value="2"/>
</dbReference>
<dbReference type="PANTHER" id="PTHR43571">
    <property type="entry name" value="NADP-SPECIFIC GLUTAMATE DEHYDROGENASE 1-RELATED"/>
    <property type="match status" value="1"/>
</dbReference>
<dbReference type="InterPro" id="IPR036291">
    <property type="entry name" value="NAD(P)-bd_dom_sf"/>
</dbReference>
<dbReference type="Pfam" id="PF00208">
    <property type="entry name" value="ELFV_dehydrog"/>
    <property type="match status" value="1"/>
</dbReference>
<dbReference type="InterPro" id="IPR006096">
    <property type="entry name" value="Glu/Leu/Phe/Val/Trp_DH_C"/>
</dbReference>
<comment type="function">
    <text evidence="1">Catalyzes the reversible oxidative deamination of glutamate to alpha-ketoglutarate and ammonia.</text>
</comment>
<feature type="binding site" evidence="8">
    <location>
        <position position="242"/>
    </location>
    <ligand>
        <name>NAD(+)</name>
        <dbReference type="ChEBI" id="CHEBI:57540"/>
    </ligand>
</feature>
<evidence type="ECO:0000256" key="10">
    <source>
        <dbReference type="RuleBase" id="RU004417"/>
    </source>
</evidence>
<feature type="binding site" evidence="8">
    <location>
        <position position="116"/>
    </location>
    <ligand>
        <name>substrate</name>
    </ligand>
</feature>
<dbReference type="EMBL" id="LZEX01000043">
    <property type="protein sequence ID" value="OBU03384.1"/>
    <property type="molecule type" value="Genomic_DNA"/>
</dbReference>
<evidence type="ECO:0000256" key="7">
    <source>
        <dbReference type="PIRSR" id="PIRSR000185-1"/>
    </source>
</evidence>
<comment type="similarity">
    <text evidence="2 6 10">Belongs to the Glu/Leu/Phe/Val dehydrogenases family.</text>
</comment>
<dbReference type="InterPro" id="IPR033524">
    <property type="entry name" value="Glu/Leu/Phe/Val_DH_AS"/>
</dbReference>
<dbReference type="Pfam" id="PF02812">
    <property type="entry name" value="ELFV_dehydrog_N"/>
    <property type="match status" value="1"/>
</dbReference>
<accession>A0A1B8H2S6</accession>
<dbReference type="Gene3D" id="3.40.50.10860">
    <property type="entry name" value="Leucine Dehydrogenase, chain A, domain 1"/>
    <property type="match status" value="1"/>
</dbReference>
<dbReference type="FunFam" id="3.40.50.10860:FF:000002">
    <property type="entry name" value="Glutamate dehydrogenase"/>
    <property type="match status" value="1"/>
</dbReference>
<evidence type="ECO:0000256" key="2">
    <source>
        <dbReference type="ARBA" id="ARBA00006382"/>
    </source>
</evidence>
<dbReference type="GO" id="GO:0006537">
    <property type="term" value="P:glutamate biosynthetic process"/>
    <property type="evidence" value="ECO:0007669"/>
    <property type="project" value="TreeGrafter"/>
</dbReference>
<evidence type="ECO:0000256" key="1">
    <source>
        <dbReference type="ARBA" id="ARBA00003868"/>
    </source>
</evidence>
<dbReference type="Proteomes" id="UP000092247">
    <property type="component" value="Unassembled WGS sequence"/>
</dbReference>
<dbReference type="AlphaFoldDB" id="A0A1B8H2S6"/>
<dbReference type="GO" id="GO:0004354">
    <property type="term" value="F:glutamate dehydrogenase (NADP+) activity"/>
    <property type="evidence" value="ECO:0007669"/>
    <property type="project" value="UniProtKB-EC"/>
</dbReference>
<dbReference type="InterPro" id="IPR050724">
    <property type="entry name" value="Glu_Leu_Phe_Val_DH"/>
</dbReference>
<dbReference type="SMART" id="SM00839">
    <property type="entry name" value="ELFV_dehydrog"/>
    <property type="match status" value="1"/>
</dbReference>
<dbReference type="CDD" id="cd05313">
    <property type="entry name" value="NAD_bind_2_Glu_DH"/>
    <property type="match status" value="1"/>
</dbReference>
<dbReference type="SUPFAM" id="SSF51735">
    <property type="entry name" value="NAD(P)-binding Rossmann-fold domains"/>
    <property type="match status" value="1"/>
</dbReference>
<evidence type="ECO:0000256" key="5">
    <source>
        <dbReference type="ARBA" id="ARBA00048584"/>
    </source>
</evidence>
<comment type="caution">
    <text evidence="12">The sequence shown here is derived from an EMBL/GenBank/DDBJ whole genome shotgun (WGS) entry which is preliminary data.</text>
</comment>
<feature type="binding site" evidence="8">
    <location>
        <position position="167"/>
    </location>
    <ligand>
        <name>substrate</name>
    </ligand>
</feature>
<feature type="binding site" evidence="8">
    <location>
        <position position="211"/>
    </location>
    <ligand>
        <name>NAD(+)</name>
        <dbReference type="ChEBI" id="CHEBI:57540"/>
    </ligand>
</feature>
<dbReference type="NCBIfam" id="NF006929">
    <property type="entry name" value="PRK09414.1"/>
    <property type="match status" value="1"/>
</dbReference>
<organism evidence="12 13">
    <name type="scientific">Morganella psychrotolerans</name>
    <dbReference type="NCBI Taxonomy" id="368603"/>
    <lineage>
        <taxon>Bacteria</taxon>
        <taxon>Pseudomonadati</taxon>
        <taxon>Pseudomonadota</taxon>
        <taxon>Gammaproteobacteria</taxon>
        <taxon>Enterobacterales</taxon>
        <taxon>Morganellaceae</taxon>
        <taxon>Morganella</taxon>
    </lineage>
</organism>
<dbReference type="InterPro" id="IPR033922">
    <property type="entry name" value="NAD_bind_Glu_DH"/>
</dbReference>
<feature type="binding site" evidence="8">
    <location>
        <position position="113"/>
    </location>
    <ligand>
        <name>substrate</name>
    </ligand>
</feature>
<dbReference type="InterPro" id="IPR046346">
    <property type="entry name" value="Aminoacid_DH-like_N_sf"/>
</dbReference>
<dbReference type="Gene3D" id="3.40.50.720">
    <property type="entry name" value="NAD(P)-binding Rossmann-like Domain"/>
    <property type="match status" value="1"/>
</dbReference>
<feature type="site" description="Important for catalysis" evidence="9">
    <location>
        <position position="168"/>
    </location>
</feature>
<feature type="binding site" evidence="8">
    <location>
        <position position="92"/>
    </location>
    <ligand>
        <name>substrate</name>
    </ligand>
</feature>
<dbReference type="InterPro" id="IPR006097">
    <property type="entry name" value="Glu/Leu/Phe/Val/Trp_DH_dimer"/>
</dbReference>
<reference evidence="12 13" key="1">
    <citation type="submission" date="2016-06" db="EMBL/GenBank/DDBJ databases">
        <authorList>
            <person name="Kjaerup R.B."/>
            <person name="Dalgaard T.S."/>
            <person name="Juul-Madsen H.R."/>
        </authorList>
    </citation>
    <scope>NUCLEOTIDE SEQUENCE [LARGE SCALE GENOMIC DNA]</scope>
    <source>
        <strain evidence="12 13">GCSL-Mp3</strain>
    </source>
</reference>
<keyword evidence="4 6" id="KW-0560">Oxidoreductase</keyword>